<feature type="transmembrane region" description="Helical" evidence="7">
    <location>
        <begin position="333"/>
        <end position="353"/>
    </location>
</feature>
<keyword evidence="5 7" id="KW-0472">Membrane</keyword>
<sequence length="473" mass="52266">MASVKTMGLLCVLGGVIMHLYLGCFYLWGNIQVYITSYLHKHDPSISLDDTGIVFVIQTVAQAFCMPIAPAMIQYLPPWCTCLIGGIIGIGGVFASSFVSNFYAFVVLYPILFGVAIGFSYMAPVICGWEFFPKWKGAVSGVIVAGFGFGSFIFGFISIAIANPDGEKPDHPVPGGKIFSPTSPVSSNAPKMIRINAAIWAGLLFISLFMMNKKKKAQVPHGILDTPSDSERKINRSDDPRLTQTSRRGQNNIEIYEPHLSEAFRDYRLYYIWVLILLSSSYPYFIAANFKTYEEIDLHDDRFITLVGSLGAVTNGLSRGVWATLQDLFGFKIVFMCLLTLEIIVSFSFVAIHKIKVLYLIWVLVSFSTLGGHFSMIPTLCAKIFGPNTGGKAFSFIFTGFAGATLMGWALSKLTSNGKISYDILFYILGSLSVISLIMVFFLKDHTKVRTQTTSFKDSKYSQGGEDHKELLG</sequence>
<evidence type="ECO:0000256" key="7">
    <source>
        <dbReference type="SAM" id="Phobius"/>
    </source>
</evidence>
<organism evidence="8 9">
    <name type="scientific">Euplotes crassus</name>
    <dbReference type="NCBI Taxonomy" id="5936"/>
    <lineage>
        <taxon>Eukaryota</taxon>
        <taxon>Sar</taxon>
        <taxon>Alveolata</taxon>
        <taxon>Ciliophora</taxon>
        <taxon>Intramacronucleata</taxon>
        <taxon>Spirotrichea</taxon>
        <taxon>Hypotrichia</taxon>
        <taxon>Euplotida</taxon>
        <taxon>Euplotidae</taxon>
        <taxon>Moneuplotes</taxon>
    </lineage>
</organism>
<evidence type="ECO:0000313" key="8">
    <source>
        <dbReference type="EMBL" id="CAI2368272.1"/>
    </source>
</evidence>
<dbReference type="GO" id="GO:0016020">
    <property type="term" value="C:membrane"/>
    <property type="evidence" value="ECO:0007669"/>
    <property type="project" value="UniProtKB-SubCell"/>
</dbReference>
<comment type="subcellular location">
    <subcellularLocation>
        <location evidence="1">Membrane</location>
        <topology evidence="1">Multi-pass membrane protein</topology>
    </subcellularLocation>
</comment>
<evidence type="ECO:0000256" key="3">
    <source>
        <dbReference type="ARBA" id="ARBA00022692"/>
    </source>
</evidence>
<dbReference type="PANTHER" id="PTHR43385:SF1">
    <property type="entry name" value="RIBOFLAVIN TRANSPORTER RIBJ"/>
    <property type="match status" value="1"/>
</dbReference>
<protein>
    <recommendedName>
        <fullName evidence="10">Major facilitator superfamily (MFS) profile domain-containing protein</fullName>
    </recommendedName>
</protein>
<dbReference type="EMBL" id="CAMPGE010009406">
    <property type="protein sequence ID" value="CAI2368272.1"/>
    <property type="molecule type" value="Genomic_DNA"/>
</dbReference>
<feature type="region of interest" description="Disordered" evidence="6">
    <location>
        <begin position="220"/>
        <end position="247"/>
    </location>
</feature>
<feature type="transmembrane region" description="Helical" evidence="7">
    <location>
        <begin position="7"/>
        <end position="31"/>
    </location>
</feature>
<dbReference type="InterPro" id="IPR011701">
    <property type="entry name" value="MFS"/>
</dbReference>
<feature type="compositionally biased region" description="Basic and acidic residues" evidence="6">
    <location>
        <begin position="229"/>
        <end position="241"/>
    </location>
</feature>
<reference evidence="8" key="1">
    <citation type="submission" date="2023-07" db="EMBL/GenBank/DDBJ databases">
        <authorList>
            <consortium name="AG Swart"/>
            <person name="Singh M."/>
            <person name="Singh A."/>
            <person name="Seah K."/>
            <person name="Emmerich C."/>
        </authorList>
    </citation>
    <scope>NUCLEOTIDE SEQUENCE</scope>
    <source>
        <strain evidence="8">DP1</strain>
    </source>
</reference>
<evidence type="ECO:0000256" key="2">
    <source>
        <dbReference type="ARBA" id="ARBA00022448"/>
    </source>
</evidence>
<evidence type="ECO:0000256" key="4">
    <source>
        <dbReference type="ARBA" id="ARBA00022989"/>
    </source>
</evidence>
<dbReference type="InterPro" id="IPR036259">
    <property type="entry name" value="MFS_trans_sf"/>
</dbReference>
<dbReference type="Gene3D" id="1.20.1250.20">
    <property type="entry name" value="MFS general substrate transporter like domains"/>
    <property type="match status" value="2"/>
</dbReference>
<dbReference type="InterPro" id="IPR052983">
    <property type="entry name" value="MFS_Riboflavin_Transporter"/>
</dbReference>
<dbReference type="SUPFAM" id="SSF103473">
    <property type="entry name" value="MFS general substrate transporter"/>
    <property type="match status" value="1"/>
</dbReference>
<feature type="transmembrane region" description="Helical" evidence="7">
    <location>
        <begin position="393"/>
        <end position="412"/>
    </location>
</feature>
<feature type="transmembrane region" description="Helical" evidence="7">
    <location>
        <begin position="269"/>
        <end position="290"/>
    </location>
</feature>
<feature type="transmembrane region" description="Helical" evidence="7">
    <location>
        <begin position="359"/>
        <end position="381"/>
    </location>
</feature>
<feature type="transmembrane region" description="Helical" evidence="7">
    <location>
        <begin position="51"/>
        <end position="69"/>
    </location>
</feature>
<proteinExistence type="predicted"/>
<feature type="transmembrane region" description="Helical" evidence="7">
    <location>
        <begin position="102"/>
        <end position="126"/>
    </location>
</feature>
<feature type="transmembrane region" description="Helical" evidence="7">
    <location>
        <begin position="138"/>
        <end position="162"/>
    </location>
</feature>
<feature type="transmembrane region" description="Helical" evidence="7">
    <location>
        <begin position="424"/>
        <end position="443"/>
    </location>
</feature>
<name>A0AAD1UK54_EUPCR</name>
<evidence type="ECO:0000256" key="6">
    <source>
        <dbReference type="SAM" id="MobiDB-lite"/>
    </source>
</evidence>
<feature type="transmembrane region" description="Helical" evidence="7">
    <location>
        <begin position="193"/>
        <end position="211"/>
    </location>
</feature>
<dbReference type="Pfam" id="PF07690">
    <property type="entry name" value="MFS_1"/>
    <property type="match status" value="1"/>
</dbReference>
<evidence type="ECO:0000256" key="1">
    <source>
        <dbReference type="ARBA" id="ARBA00004141"/>
    </source>
</evidence>
<dbReference type="GO" id="GO:0022857">
    <property type="term" value="F:transmembrane transporter activity"/>
    <property type="evidence" value="ECO:0007669"/>
    <property type="project" value="InterPro"/>
</dbReference>
<evidence type="ECO:0000256" key="5">
    <source>
        <dbReference type="ARBA" id="ARBA00023136"/>
    </source>
</evidence>
<dbReference type="AlphaFoldDB" id="A0AAD1UK54"/>
<keyword evidence="2" id="KW-0813">Transport</keyword>
<accession>A0AAD1UK54</accession>
<dbReference type="Proteomes" id="UP001295684">
    <property type="component" value="Unassembled WGS sequence"/>
</dbReference>
<keyword evidence="4 7" id="KW-1133">Transmembrane helix</keyword>
<gene>
    <name evidence="8" type="ORF">ECRASSUSDP1_LOCUS9563</name>
</gene>
<dbReference type="PANTHER" id="PTHR43385">
    <property type="entry name" value="RIBOFLAVIN TRANSPORTER RIBJ"/>
    <property type="match status" value="1"/>
</dbReference>
<evidence type="ECO:0000313" key="9">
    <source>
        <dbReference type="Proteomes" id="UP001295684"/>
    </source>
</evidence>
<evidence type="ECO:0008006" key="10">
    <source>
        <dbReference type="Google" id="ProtNLM"/>
    </source>
</evidence>
<comment type="caution">
    <text evidence="8">The sequence shown here is derived from an EMBL/GenBank/DDBJ whole genome shotgun (WGS) entry which is preliminary data.</text>
</comment>
<keyword evidence="3 7" id="KW-0812">Transmembrane</keyword>
<keyword evidence="9" id="KW-1185">Reference proteome</keyword>
<feature type="transmembrane region" description="Helical" evidence="7">
    <location>
        <begin position="76"/>
        <end position="96"/>
    </location>
</feature>